<dbReference type="OrthoDB" id="6121451at2"/>
<dbReference type="Pfam" id="PF13557">
    <property type="entry name" value="Phenol_MetA_deg"/>
    <property type="match status" value="1"/>
</dbReference>
<feature type="signal peptide" evidence="1">
    <location>
        <begin position="1"/>
        <end position="20"/>
    </location>
</feature>
<gene>
    <name evidence="2" type="ORF">HMPREF0198_0768</name>
</gene>
<dbReference type="Proteomes" id="UP000004870">
    <property type="component" value="Unassembled WGS sequence"/>
</dbReference>
<dbReference type="InterPro" id="IPR011250">
    <property type="entry name" value="OMP/PagP_B-barrel"/>
</dbReference>
<dbReference type="InterPro" id="IPR025737">
    <property type="entry name" value="FApF"/>
</dbReference>
<comment type="caution">
    <text evidence="2">The sequence shown here is derived from an EMBL/GenBank/DDBJ whole genome shotgun (WGS) entry which is preliminary data.</text>
</comment>
<dbReference type="SUPFAM" id="SSF56925">
    <property type="entry name" value="OMPA-like"/>
    <property type="match status" value="1"/>
</dbReference>
<evidence type="ECO:0000313" key="3">
    <source>
        <dbReference type="Proteomes" id="UP000004870"/>
    </source>
</evidence>
<dbReference type="EMBL" id="ACKY01000034">
    <property type="protein sequence ID" value="EEV89094.1"/>
    <property type="molecule type" value="Genomic_DNA"/>
</dbReference>
<dbReference type="RefSeq" id="WP_004140160.1">
    <property type="nucleotide sequence ID" value="NZ_GG694025.1"/>
</dbReference>
<keyword evidence="1" id="KW-0732">Signal</keyword>
<accession>C8N8E1</accession>
<proteinExistence type="predicted"/>
<dbReference type="GeneID" id="84789783"/>
<feature type="chain" id="PRO_5002990662" evidence="1">
    <location>
        <begin position="21"/>
        <end position="288"/>
    </location>
</feature>
<reference evidence="2 3" key="1">
    <citation type="submission" date="2009-08" db="EMBL/GenBank/DDBJ databases">
        <authorList>
            <person name="Qin X."/>
            <person name="Bachman B."/>
            <person name="Battles P."/>
            <person name="Bell A."/>
            <person name="Bess C."/>
            <person name="Bickham C."/>
            <person name="Chaboub L."/>
            <person name="Chen D."/>
            <person name="Coyle M."/>
            <person name="Deiros D.R."/>
            <person name="Dinh H."/>
            <person name="Forbes L."/>
            <person name="Fowler G."/>
            <person name="Francisco L."/>
            <person name="Fu Q."/>
            <person name="Gubbala S."/>
            <person name="Hale W."/>
            <person name="Han Y."/>
            <person name="Hemphill L."/>
            <person name="Highlander S.K."/>
            <person name="Hirani K."/>
            <person name="Hogues M."/>
            <person name="Jackson L."/>
            <person name="Jakkamsetti A."/>
            <person name="Javaid M."/>
            <person name="Jiang H."/>
            <person name="Korchina V."/>
            <person name="Kovar C."/>
            <person name="Lara F."/>
            <person name="Lee S."/>
            <person name="Mata R."/>
            <person name="Mathew T."/>
            <person name="Moen C."/>
            <person name="Morales K."/>
            <person name="Munidasa M."/>
            <person name="Nazareth L."/>
            <person name="Ngo R."/>
            <person name="Nguyen L."/>
            <person name="Okwuonu G."/>
            <person name="Ongeri F."/>
            <person name="Patil S."/>
            <person name="Petrosino J."/>
            <person name="Pham C."/>
            <person name="Pham P."/>
            <person name="Pu L.-L."/>
            <person name="Puazo M."/>
            <person name="Raj R."/>
            <person name="Reid J."/>
            <person name="Rouhana J."/>
            <person name="Saada N."/>
            <person name="Shang Y."/>
            <person name="Simmons D."/>
            <person name="Thornton R."/>
            <person name="Warren J."/>
            <person name="Weissenberger G."/>
            <person name="Zhang J."/>
            <person name="Zhang L."/>
            <person name="Zhou C."/>
            <person name="Zhu D."/>
            <person name="Muzny D."/>
            <person name="Worley K."/>
            <person name="Gibbs R."/>
        </authorList>
    </citation>
    <scope>NUCLEOTIDE SEQUENCE [LARGE SCALE GENOMIC DNA]</scope>
    <source>
        <strain evidence="3">ATCC 15826 / DSM 8339 / NCTC 10426 / 6573</strain>
    </source>
</reference>
<dbReference type="AlphaFoldDB" id="C8N8E1"/>
<keyword evidence="3" id="KW-1185">Reference proteome</keyword>
<name>C8N8E1_CARH6</name>
<evidence type="ECO:0000256" key="1">
    <source>
        <dbReference type="SAM" id="SignalP"/>
    </source>
</evidence>
<protein>
    <submittedName>
        <fullName evidence="2">Uncharacterized protein</fullName>
    </submittedName>
</protein>
<organism evidence="2 3">
    <name type="scientific">Cardiobacterium hominis (strain ATCC 15826 / DSM 8339 / NCTC 10426 / 6573)</name>
    <dbReference type="NCBI Taxonomy" id="638300"/>
    <lineage>
        <taxon>Bacteria</taxon>
        <taxon>Pseudomonadati</taxon>
        <taxon>Pseudomonadota</taxon>
        <taxon>Gammaproteobacteria</taxon>
        <taxon>Cardiobacteriales</taxon>
        <taxon>Cardiobacteriaceae</taxon>
        <taxon>Cardiobacterium</taxon>
    </lineage>
</organism>
<dbReference type="HOGENOM" id="CLU_1064878_0_0_6"/>
<sequence>MKFKNAFAFPFFLLAADVYADLPLSLENIAPKQNHLKIGASLTYFNSSSDVYRQGASTRFLTPQNTTIEIPGRLHNGRENSDVLYSNLNLQYGLSVNTEIYTGVGALWRQNRYNENGNYSSRNHNELSEITVGVNQVLLRDGKNPMLTAKLETSVVEKIRGKNVHGRSWFAGISAYKAIDPVVFSITTGYRFNFNNSTERRPGNYWIIRPGVSFAANDRTSFNVRLQWTGRQGDRIRSKKANAFESSTHATLGVGYAFSNQTSLSADVQWNLSGDSGANATLALQHRF</sequence>
<evidence type="ECO:0000313" key="2">
    <source>
        <dbReference type="EMBL" id="EEV89094.1"/>
    </source>
</evidence>